<evidence type="ECO:0000259" key="8">
    <source>
        <dbReference type="Pfam" id="PF00326"/>
    </source>
</evidence>
<dbReference type="SUPFAM" id="SSF50993">
    <property type="entry name" value="Peptidase/esterase 'gauge' domain"/>
    <property type="match status" value="1"/>
</dbReference>
<keyword evidence="11" id="KW-1185">Reference proteome</keyword>
<dbReference type="GO" id="GO:0004252">
    <property type="term" value="F:serine-type endopeptidase activity"/>
    <property type="evidence" value="ECO:0007669"/>
    <property type="project" value="UniProtKB-UniRule"/>
</dbReference>
<dbReference type="Gene3D" id="2.130.10.120">
    <property type="entry name" value="Prolyl oligopeptidase, N-terminal domain"/>
    <property type="match status" value="1"/>
</dbReference>
<gene>
    <name evidence="10" type="primary">PREPL</name>
    <name evidence="10" type="synonym">prepl</name>
</gene>
<dbReference type="Ensembl" id="ENSGMOT00000064660.1">
    <property type="protein sequence ID" value="ENSGMOP00000056811.1"/>
    <property type="gene ID" value="ENSGMOG00000002024.2"/>
</dbReference>
<evidence type="ECO:0000313" key="10">
    <source>
        <dbReference type="Ensembl" id="ENSGMOP00000056811.1"/>
    </source>
</evidence>
<comment type="function">
    <text evidence="5">Serine peptidase whose precise substrate specificity remains unclear. Does not cleave peptides after a arginine or lysine residue. Regulates trans-Golgi network morphology and sorting by regulating the membrane binding of the AP-1 complex. May play a role in the regulation of synaptic vesicle exocytosis.</text>
</comment>
<dbReference type="InterPro" id="IPR029058">
    <property type="entry name" value="AB_hydrolase_fold"/>
</dbReference>
<dbReference type="GO" id="GO:0005794">
    <property type="term" value="C:Golgi apparatus"/>
    <property type="evidence" value="ECO:0007669"/>
    <property type="project" value="TreeGrafter"/>
</dbReference>
<evidence type="ECO:0000256" key="3">
    <source>
        <dbReference type="ARBA" id="ARBA00022801"/>
    </source>
</evidence>
<protein>
    <recommendedName>
        <fullName evidence="6">Prolyl endopeptidase</fullName>
        <ecNumber evidence="6">3.4.21.-</ecNumber>
    </recommendedName>
</protein>
<evidence type="ECO:0000256" key="5">
    <source>
        <dbReference type="ARBA" id="ARBA00045448"/>
    </source>
</evidence>
<dbReference type="Pfam" id="PF02897">
    <property type="entry name" value="Peptidase_S9_N"/>
    <property type="match status" value="1"/>
</dbReference>
<dbReference type="SUPFAM" id="SSF53474">
    <property type="entry name" value="alpha/beta-Hydrolases"/>
    <property type="match status" value="1"/>
</dbReference>
<name>A0A8C5C8F3_GADMO</name>
<dbReference type="InterPro" id="IPR051543">
    <property type="entry name" value="Serine_Peptidase_S9A"/>
</dbReference>
<proteinExistence type="inferred from homology"/>
<keyword evidence="2 6" id="KW-0645">Protease</keyword>
<dbReference type="GO" id="GO:0006508">
    <property type="term" value="P:proteolysis"/>
    <property type="evidence" value="ECO:0007669"/>
    <property type="project" value="UniProtKB-KW"/>
</dbReference>
<accession>A0A8C5C8F3</accession>
<feature type="compositionally biased region" description="Basic and acidic residues" evidence="7">
    <location>
        <begin position="405"/>
        <end position="423"/>
    </location>
</feature>
<dbReference type="InterPro" id="IPR001375">
    <property type="entry name" value="Peptidase_S9_cat"/>
</dbReference>
<dbReference type="FunFam" id="3.40.50.1820:FF:000050">
    <property type="entry name" value="prolyl endopeptidase-like isoform X2"/>
    <property type="match status" value="1"/>
</dbReference>
<dbReference type="GeneTree" id="ENSGT00530000063426"/>
<dbReference type="PRINTS" id="PR00862">
    <property type="entry name" value="PROLIGOPTASE"/>
</dbReference>
<dbReference type="PANTHER" id="PTHR11757">
    <property type="entry name" value="PROTEASE FAMILY S9A OLIGOPEPTIDASE"/>
    <property type="match status" value="1"/>
</dbReference>
<organism evidence="10 11">
    <name type="scientific">Gadus morhua</name>
    <name type="common">Atlantic cod</name>
    <dbReference type="NCBI Taxonomy" id="8049"/>
    <lineage>
        <taxon>Eukaryota</taxon>
        <taxon>Metazoa</taxon>
        <taxon>Chordata</taxon>
        <taxon>Craniata</taxon>
        <taxon>Vertebrata</taxon>
        <taxon>Euteleostomi</taxon>
        <taxon>Actinopterygii</taxon>
        <taxon>Neopterygii</taxon>
        <taxon>Teleostei</taxon>
        <taxon>Neoteleostei</taxon>
        <taxon>Acanthomorphata</taxon>
        <taxon>Zeiogadaria</taxon>
        <taxon>Gadariae</taxon>
        <taxon>Gadiformes</taxon>
        <taxon>Gadoidei</taxon>
        <taxon>Gadidae</taxon>
        <taxon>Gadus</taxon>
    </lineage>
</organism>
<dbReference type="Pfam" id="PF00326">
    <property type="entry name" value="Peptidase_S9"/>
    <property type="match status" value="1"/>
</dbReference>
<evidence type="ECO:0000256" key="2">
    <source>
        <dbReference type="ARBA" id="ARBA00022670"/>
    </source>
</evidence>
<keyword evidence="4 6" id="KW-0720">Serine protease</keyword>
<dbReference type="InterPro" id="IPR002470">
    <property type="entry name" value="Peptidase_S9A"/>
</dbReference>
<reference evidence="10" key="2">
    <citation type="submission" date="2025-09" db="UniProtKB">
        <authorList>
            <consortium name="Ensembl"/>
        </authorList>
    </citation>
    <scope>IDENTIFICATION</scope>
</reference>
<dbReference type="GO" id="GO:0005856">
    <property type="term" value="C:cytoskeleton"/>
    <property type="evidence" value="ECO:0007669"/>
    <property type="project" value="TreeGrafter"/>
</dbReference>
<dbReference type="EC" id="3.4.21.-" evidence="6"/>
<evidence type="ECO:0000256" key="6">
    <source>
        <dbReference type="RuleBase" id="RU368024"/>
    </source>
</evidence>
<reference evidence="10" key="1">
    <citation type="submission" date="2025-08" db="UniProtKB">
        <authorList>
            <consortium name="Ensembl"/>
        </authorList>
    </citation>
    <scope>IDENTIFICATION</scope>
</reference>
<sequence>MSALFSRFGSFARLRLRPFGLCRTTPPAAYLYTGPSKPIPRCSNPDLKKYKNLQKNFKRRLRASYSKFADLQDESLICGRDYVYSVGCEGIYRRDWRQKEAELLLDLEQCCPGGEDGGERGEWAVQRVRVSPSERHLAATMKSSHREQARCVVVKQADAATQKDLSKILFTLHNVFSFEWANDEVLFYTTQEGLRCSRVFRLDLNSPAAIPRPVFEDTQPDVFVEVALSRDGRILTINSSSKTDSEVWLINVTTPTLEPILVQRRLPGLMYHVEHWRDGLVILANTGPGQEYQVLKAPLSGPSLGSWVPVYTPCPEVTLKDMEVVGEHCVLTTREASGGLALTVVPLASPLGGFSLPLPLWACSCESRIPGPADPRHALQLLLSSPAHPQEHFSFQPMDRLLLSRPEREGTPPERGRGGEHVTKRLEVQSQDGTRVPVTLFHSVAAGCLQRAPLLLHVYGAYGRDLNMHFSPESRLLLDLGWVLAYCHIRGGGELGLSWHRQARMKGKRAGVEDLRACLLQLHARGISSPSRSAINASSAGAVPVGALCNTDPHLVRAVTLQAPFVDVLGTMMDGSRPLTVEEREEWGDPTADPQHRLAIASYCPLHNITPQCYPSMLLTAYSEDGRVSLDGVVQYAERVQQAVHTHFTALHGAGKFAKINTLAHQYLHPSRHKHVCRTGQSVRLAVHKVSKQSLAEPFKCVIASKAPFLKVNNVLFILLSFDNVISGLLNRPIIDQSSHKPDNYKCLCLRGPHAQTLVLPGAYPSTIWCNFTVSQEFNVNVEVISQV</sequence>
<evidence type="ECO:0000256" key="7">
    <source>
        <dbReference type="SAM" id="MobiDB-lite"/>
    </source>
</evidence>
<feature type="region of interest" description="Disordered" evidence="7">
    <location>
        <begin position="404"/>
        <end position="423"/>
    </location>
</feature>
<dbReference type="InterPro" id="IPR023302">
    <property type="entry name" value="Pept_S9A_N"/>
</dbReference>
<evidence type="ECO:0000256" key="1">
    <source>
        <dbReference type="ARBA" id="ARBA00005228"/>
    </source>
</evidence>
<evidence type="ECO:0000256" key="4">
    <source>
        <dbReference type="ARBA" id="ARBA00022825"/>
    </source>
</evidence>
<feature type="domain" description="Peptidase S9 prolyl oligopeptidase catalytic" evidence="8">
    <location>
        <begin position="469"/>
        <end position="644"/>
    </location>
</feature>
<keyword evidence="3 6" id="KW-0378">Hydrolase</keyword>
<dbReference type="Proteomes" id="UP000694546">
    <property type="component" value="Chromosome 15"/>
</dbReference>
<dbReference type="AlphaFoldDB" id="A0A8C5C8F3"/>
<evidence type="ECO:0000313" key="11">
    <source>
        <dbReference type="Proteomes" id="UP000694546"/>
    </source>
</evidence>
<evidence type="ECO:0000259" key="9">
    <source>
        <dbReference type="Pfam" id="PF02897"/>
    </source>
</evidence>
<dbReference type="Gene3D" id="3.40.50.1820">
    <property type="entry name" value="alpha/beta hydrolase"/>
    <property type="match status" value="1"/>
</dbReference>
<dbReference type="OMA" id="PSTIWCN"/>
<comment type="similarity">
    <text evidence="1 6">Belongs to the peptidase S9A family.</text>
</comment>
<dbReference type="PANTHER" id="PTHR11757:SF19">
    <property type="entry name" value="PROLYL ENDOPEPTIDASE-LIKE"/>
    <property type="match status" value="1"/>
</dbReference>
<feature type="domain" description="Peptidase S9A N-terminal" evidence="9">
    <location>
        <begin position="49"/>
        <end position="335"/>
    </location>
</feature>